<dbReference type="AlphaFoldDB" id="A0A0U2NRR2"/>
<protein>
    <recommendedName>
        <fullName evidence="3">Thiopeptide-type bacteriocin biosynthesis domain-containing protein</fullName>
    </recommendedName>
</protein>
<evidence type="ECO:0000313" key="1">
    <source>
        <dbReference type="EMBL" id="ALS37682.1"/>
    </source>
</evidence>
<proteinExistence type="predicted"/>
<dbReference type="RefSeq" id="WP_208927310.1">
    <property type="nucleotide sequence ID" value="NZ_CP013655.1"/>
</dbReference>
<keyword evidence="2" id="KW-1185">Reference proteome</keyword>
<reference evidence="2" key="1">
    <citation type="submission" date="2015-12" db="EMBL/GenBank/DDBJ databases">
        <authorList>
            <person name="Lauer A."/>
            <person name="Humrighouse B."/>
            <person name="Loparev V."/>
            <person name="Shewmaker P.L."/>
            <person name="Whitney A.M."/>
            <person name="McLaughlin R.W."/>
        </authorList>
    </citation>
    <scope>NUCLEOTIDE SEQUENCE [LARGE SCALE GENOMIC DNA]</scope>
    <source>
        <strain evidence="2">LMG 26678</strain>
    </source>
</reference>
<name>A0A0U2NRR2_9ENTE</name>
<sequence>MATKKYYKIDILLNAQKKYKTLFIAEYLIPILKKNREISPESRFFFQRTVDVGPIIRIYFHTHDVNVTTMYELISKVLKEFYYTYSSELRENSVYSKQMLNIKKMNRLSYQRTDYVNYTVDLELIEQIDRKGEYLSENTKKNVNDWWFQFEELIEDTFLYLYGHNEIEQMKFLVSLFYICSKKLDNQTHNGYLSFKSHYLGFVNNKRNSMKQYDTKIREYYEQNKEEFAMIINRNSTENLVKNDEYKIYLRRWEIAIEHFTNTQAKEKSKFNILNIIPMLRFRKYSDFHNEAFKVKKLKFYLSNEFQRYRSLVNQIYLLLPSLGFNTVKRLIAAYSLTRILEEEE</sequence>
<gene>
    <name evidence="1" type="ORF">ATZ35_11130</name>
</gene>
<dbReference type="KEGG" id="erx:ATZ35_11130"/>
<dbReference type="STRING" id="118060.ATZ35_11130"/>
<dbReference type="Proteomes" id="UP000067523">
    <property type="component" value="Chromosome"/>
</dbReference>
<evidence type="ECO:0000313" key="2">
    <source>
        <dbReference type="Proteomes" id="UP000067523"/>
    </source>
</evidence>
<organism evidence="1 2">
    <name type="scientific">Enterococcus rotai</name>
    <dbReference type="NCBI Taxonomy" id="118060"/>
    <lineage>
        <taxon>Bacteria</taxon>
        <taxon>Bacillati</taxon>
        <taxon>Bacillota</taxon>
        <taxon>Bacilli</taxon>
        <taxon>Lactobacillales</taxon>
        <taxon>Enterococcaceae</taxon>
        <taxon>Enterococcus</taxon>
    </lineage>
</organism>
<evidence type="ECO:0008006" key="3">
    <source>
        <dbReference type="Google" id="ProtNLM"/>
    </source>
</evidence>
<accession>A0A0U2NRR2</accession>
<dbReference type="EMBL" id="CP013655">
    <property type="protein sequence ID" value="ALS37682.1"/>
    <property type="molecule type" value="Genomic_DNA"/>
</dbReference>